<dbReference type="OrthoDB" id="10264062at2759"/>
<feature type="domain" description="Rab-GAP TBC" evidence="2">
    <location>
        <begin position="526"/>
        <end position="735"/>
    </location>
</feature>
<dbReference type="InterPro" id="IPR000195">
    <property type="entry name" value="Rab-GAP-TBC_dom"/>
</dbReference>
<dbReference type="InterPro" id="IPR035969">
    <property type="entry name" value="Rab-GAP_TBC_sf"/>
</dbReference>
<dbReference type="GO" id="GO:0005737">
    <property type="term" value="C:cytoplasm"/>
    <property type="evidence" value="ECO:0007669"/>
    <property type="project" value="UniProtKB-ARBA"/>
</dbReference>
<evidence type="ECO:0000259" key="2">
    <source>
        <dbReference type="PROSITE" id="PS50086"/>
    </source>
</evidence>
<keyword evidence="1" id="KW-0343">GTPase activation</keyword>
<dbReference type="Pfam" id="PF12068">
    <property type="entry name" value="PH_RBD"/>
    <property type="match status" value="1"/>
</dbReference>
<dbReference type="Gene3D" id="2.30.29.230">
    <property type="match status" value="1"/>
</dbReference>
<dbReference type="Pfam" id="PF00566">
    <property type="entry name" value="RabGAP-TBC"/>
    <property type="match status" value="1"/>
</dbReference>
<dbReference type="STRING" id="1157962.A0A250WSQ3"/>
<accession>A0A250WSQ3</accession>
<sequence length="825" mass="90753">MCKRSRLGMSCFQNEDEEVDYDEEAVRVLQTGDEEAASVEREHDESMRTEIVYKREQVAVWPSIRNRIPGRLSLIKQHGVLFIAWLPLGRSDCKHPTKGTSSKYALHPTPLSEVRALRCRPSVTLIRAASLVIVRQDGLSLPPLVFHKGGLPELLDALNKNLPHLSKCHGEPSVYLVNETADPFPRQLDPSESVTEIMGCFSVGSLTSGSCGSRNYVAERRSSDSSPPPAMGALNVTAPPPDSARFSVKELLATAAVAKDVEQIMHSAVVPSQDIPIQTCSVARTLDNVEQVDGSAISLQLKESDESRRHNSLGSSSLNVTQGSRQALGWPSWIIRVPQRLTAAAAAAALSLLTINDMTCQESQEEQGLLGEEDAFMYSTAMAFEVPGVNQAADAAVQKAQAATAMTAPGCVVGSISSGSHTPCTEDVGESLVHALDTPCASAATSSHAQKEEDKQKEKIEGGSMLLDEDFEMVDQSVGMPSSLLPGRETLVTGPPLSLEEWNSLLDNDGRLEGLDTLRERVYTSGLAPGLRRVVWKFLLGVFPLSSTRTEQDALIVKLKKEYQALRLQSESIGPSQAFRFSGWRERCTQINKDARRTDRKLEFYSKGANVCALRRILLSYAIYNFDLGYCQGMSDIASPLLYVMEDEAEAFWCFAALMDRMSGCFDRCQSGVQAQLRELRNLMQVLDPPLHSHLESLDALGYFFAFRWLLVSFKRELQSMNEVLNLWEADWACPFTTQLPLYFAAAVLVHHRRNLMEQGKELDELLRLCCKLSGTLQLRPLLQVAEQLADCASKAGLLSSSPGNDLPAPPPLALNRLTKINKLS</sequence>
<dbReference type="SMART" id="SM00164">
    <property type="entry name" value="TBC"/>
    <property type="match status" value="1"/>
</dbReference>
<dbReference type="SUPFAM" id="SSF47923">
    <property type="entry name" value="Ypt/Rab-GAP domain of gyp1p"/>
    <property type="match status" value="2"/>
</dbReference>
<name>A0A250WSQ3_9CHLO</name>
<dbReference type="PANTHER" id="PTHR22957:SF502">
    <property type="entry name" value="SMALL G PROTEIN SIGNALING MODULATOR 2-RELATED"/>
    <property type="match status" value="1"/>
</dbReference>
<reference evidence="3 4" key="1">
    <citation type="submission" date="2017-08" db="EMBL/GenBank/DDBJ databases">
        <title>Acidophilic green algal genome provides insights into adaptation to an acidic environment.</title>
        <authorList>
            <person name="Hirooka S."/>
            <person name="Hirose Y."/>
            <person name="Kanesaki Y."/>
            <person name="Higuchi S."/>
            <person name="Fujiwara T."/>
            <person name="Onuma R."/>
            <person name="Era A."/>
            <person name="Ohbayashi R."/>
            <person name="Uzuka A."/>
            <person name="Nozaki H."/>
            <person name="Yoshikawa H."/>
            <person name="Miyagishima S.Y."/>
        </authorList>
    </citation>
    <scope>NUCLEOTIDE SEQUENCE [LARGE SCALE GENOMIC DNA]</scope>
    <source>
        <strain evidence="3 4">NIES-2499</strain>
    </source>
</reference>
<organism evidence="3 4">
    <name type="scientific">Chlamydomonas eustigma</name>
    <dbReference type="NCBI Taxonomy" id="1157962"/>
    <lineage>
        <taxon>Eukaryota</taxon>
        <taxon>Viridiplantae</taxon>
        <taxon>Chlorophyta</taxon>
        <taxon>core chlorophytes</taxon>
        <taxon>Chlorophyceae</taxon>
        <taxon>CS clade</taxon>
        <taxon>Chlamydomonadales</taxon>
        <taxon>Chlamydomonadaceae</taxon>
        <taxon>Chlamydomonas</taxon>
    </lineage>
</organism>
<dbReference type="Proteomes" id="UP000232323">
    <property type="component" value="Unassembled WGS sequence"/>
</dbReference>
<proteinExistence type="predicted"/>
<evidence type="ECO:0000313" key="4">
    <source>
        <dbReference type="Proteomes" id="UP000232323"/>
    </source>
</evidence>
<dbReference type="Gene3D" id="1.10.8.270">
    <property type="entry name" value="putative rabgap domain of human tbc1 domain family member 14 like domains"/>
    <property type="match status" value="1"/>
</dbReference>
<dbReference type="GO" id="GO:0005096">
    <property type="term" value="F:GTPase activator activity"/>
    <property type="evidence" value="ECO:0007669"/>
    <property type="project" value="UniProtKB-KW"/>
</dbReference>
<dbReference type="AlphaFoldDB" id="A0A250WSQ3"/>
<gene>
    <name evidence="3" type="ORF">CEUSTIGMA_g1317.t1</name>
</gene>
<comment type="caution">
    <text evidence="3">The sequence shown here is derived from an EMBL/GenBank/DDBJ whole genome shotgun (WGS) entry which is preliminary data.</text>
</comment>
<keyword evidence="4" id="KW-1185">Reference proteome</keyword>
<dbReference type="EMBL" id="BEGY01000005">
    <property type="protein sequence ID" value="GAX73867.1"/>
    <property type="molecule type" value="Genomic_DNA"/>
</dbReference>
<evidence type="ECO:0000256" key="1">
    <source>
        <dbReference type="ARBA" id="ARBA00022468"/>
    </source>
</evidence>
<dbReference type="InterPro" id="IPR021935">
    <property type="entry name" value="SGSM1/2_RBD"/>
</dbReference>
<dbReference type="PROSITE" id="PS50086">
    <property type="entry name" value="TBC_RABGAP"/>
    <property type="match status" value="1"/>
</dbReference>
<dbReference type="Gene3D" id="1.10.472.80">
    <property type="entry name" value="Ypt/Rab-GAP domain of gyp1p, domain 3"/>
    <property type="match status" value="1"/>
</dbReference>
<evidence type="ECO:0000313" key="3">
    <source>
        <dbReference type="EMBL" id="GAX73867.1"/>
    </source>
</evidence>
<protein>
    <recommendedName>
        <fullName evidence="2">Rab-GAP TBC domain-containing protein</fullName>
    </recommendedName>
</protein>
<dbReference type="PANTHER" id="PTHR22957">
    <property type="entry name" value="TBC1 DOMAIN FAMILY MEMBER GTPASE-ACTIVATING PROTEIN"/>
    <property type="match status" value="1"/>
</dbReference>